<dbReference type="KEGG" id="moc:BB934_24815"/>
<feature type="domain" description="HAMP" evidence="3">
    <location>
        <begin position="370"/>
        <end position="424"/>
    </location>
</feature>
<keyword evidence="1" id="KW-0472">Membrane</keyword>
<protein>
    <submittedName>
        <fullName evidence="4">Adenylate cyclase</fullName>
    </submittedName>
</protein>
<feature type="transmembrane region" description="Helical" evidence="1">
    <location>
        <begin position="350"/>
        <end position="369"/>
    </location>
</feature>
<dbReference type="PANTHER" id="PTHR43081:SF1">
    <property type="entry name" value="ADENYLATE CYCLASE, TERMINAL-DIFFERENTIATION SPECIFIC"/>
    <property type="match status" value="1"/>
</dbReference>
<dbReference type="Gene3D" id="6.10.340.10">
    <property type="match status" value="1"/>
</dbReference>
<dbReference type="GO" id="GO:0035556">
    <property type="term" value="P:intracellular signal transduction"/>
    <property type="evidence" value="ECO:0007669"/>
    <property type="project" value="InterPro"/>
</dbReference>
<evidence type="ECO:0000256" key="1">
    <source>
        <dbReference type="SAM" id="Phobius"/>
    </source>
</evidence>
<dbReference type="EMBL" id="CP016616">
    <property type="protein sequence ID" value="ANY81046.1"/>
    <property type="molecule type" value="Genomic_DNA"/>
</dbReference>
<organism evidence="4">
    <name type="scientific">Microvirga ossetica</name>
    <dbReference type="NCBI Taxonomy" id="1882682"/>
    <lineage>
        <taxon>Bacteria</taxon>
        <taxon>Pseudomonadati</taxon>
        <taxon>Pseudomonadota</taxon>
        <taxon>Alphaproteobacteria</taxon>
        <taxon>Hyphomicrobiales</taxon>
        <taxon>Methylobacteriaceae</taxon>
        <taxon>Microvirga</taxon>
    </lineage>
</organism>
<reference evidence="4" key="1">
    <citation type="submission" date="2016-07" db="EMBL/GenBank/DDBJ databases">
        <title>Microvirga ossetica sp. nov. a new species of rhizobia isolated from root nodules of the legume species Vicia alpestris Steven originated from North Ossetia region in the Caucasus.</title>
        <authorList>
            <person name="Safronova V.I."/>
            <person name="Kuznetsova I.G."/>
            <person name="Sazanova A.L."/>
            <person name="Belimov A."/>
            <person name="Andronov E."/>
            <person name="Osledkin Y.S."/>
            <person name="Onishchuk O.P."/>
            <person name="Kurchak O.N."/>
            <person name="Shaposhnikov A.I."/>
            <person name="Willems A."/>
            <person name="Tikhonovich I.A."/>
        </authorList>
    </citation>
    <scope>NUCLEOTIDE SEQUENCE [LARGE SCALE GENOMIC DNA]</scope>
    <source>
        <strain evidence="4">V5/3M</strain>
    </source>
</reference>
<dbReference type="GO" id="GO:0006171">
    <property type="term" value="P:cAMP biosynthetic process"/>
    <property type="evidence" value="ECO:0007669"/>
    <property type="project" value="TreeGrafter"/>
</dbReference>
<dbReference type="SUPFAM" id="SSF55073">
    <property type="entry name" value="Nucleotide cyclase"/>
    <property type="match status" value="1"/>
</dbReference>
<evidence type="ECO:0000259" key="2">
    <source>
        <dbReference type="PROSITE" id="PS50125"/>
    </source>
</evidence>
<dbReference type="InterPro" id="IPR003660">
    <property type="entry name" value="HAMP_dom"/>
</dbReference>
<gene>
    <name evidence="4" type="ORF">BB934_24815</name>
</gene>
<dbReference type="Pfam" id="PF00211">
    <property type="entry name" value="Guanylate_cyc"/>
    <property type="match status" value="1"/>
</dbReference>
<dbReference type="Gene3D" id="3.30.70.1230">
    <property type="entry name" value="Nucleotide cyclase"/>
    <property type="match status" value="1"/>
</dbReference>
<dbReference type="RefSeq" id="WP_099512116.1">
    <property type="nucleotide sequence ID" value="NZ_CP016616.1"/>
</dbReference>
<keyword evidence="1" id="KW-0812">Transmembrane</keyword>
<keyword evidence="1" id="KW-1133">Transmembrane helix</keyword>
<dbReference type="PROSITE" id="PS50885">
    <property type="entry name" value="HAMP"/>
    <property type="match status" value="1"/>
</dbReference>
<dbReference type="CDD" id="cd18774">
    <property type="entry name" value="PDC2_HK_sensor"/>
    <property type="match status" value="1"/>
</dbReference>
<proteinExistence type="predicted"/>
<sequence length="647" mass="70903">MRVRFGYQLSITALFVGVVLSVGLALVFLSFDRARSITRTAALAFIDRVADHTADRVDGQFKDVLDILEVLRQLPPVETGAILDNPPLYTILAALLRRHGQLYNLYVGYGDGGFIELDGLDRAGSALRRELRAPPEAEFRLSVVETPPGGTERQRFTYYLSHDMTVLAREQRAADYDPRERPWYRGAFQPGASAITDPYVFKVAALIGYTVRAPFTQGRGGIAAGDILLTETDAFLRSQRLGTSGVVFLFDDNGRIVAHPGMSDLLKASAPDAALDLPRLDQLVSVDIARPLAAWRQGGSAQQIFDTKDGRTYVAAFRSIRTAGVSGLRLAVMAPLDDFFAEIEAGRRRMVLLALGFVLAALPAVWWIGSVLSRSMKALARETDRIQRFDTAGPPVEVRSVIREIDDLGQSVATMRTVVRTFASFVPKRLVQQLVATGDALRLGGSRREVTILFTDIAGFTNITEKADPEQVMIRTSRYLAVLSAAITEHGGTVDKFVGDAIMAIWNAPSDDSDHVAHACSAVLACREANRRLNIEFEREGWPAYRTRYGLHTGEAVVGTIGSDDRMAYTVLGATVNLAARLEPLNKDYGTEIMVSDAIRRQVADRFAFRPIDTLTPKGFATSIRIYELLGQLDREGEGTCGSIKAG</sequence>
<dbReference type="GO" id="GO:0016020">
    <property type="term" value="C:membrane"/>
    <property type="evidence" value="ECO:0007669"/>
    <property type="project" value="InterPro"/>
</dbReference>
<dbReference type="AlphaFoldDB" id="A0A1B2EM44"/>
<dbReference type="SMART" id="SM00044">
    <property type="entry name" value="CYCc"/>
    <property type="match status" value="1"/>
</dbReference>
<dbReference type="InterPro" id="IPR050697">
    <property type="entry name" value="Adenylyl/Guanylyl_Cyclase_3/4"/>
</dbReference>
<dbReference type="OrthoDB" id="9789782at2"/>
<dbReference type="PROSITE" id="PS50125">
    <property type="entry name" value="GUANYLATE_CYCLASE_2"/>
    <property type="match status" value="1"/>
</dbReference>
<dbReference type="GO" id="GO:0004016">
    <property type="term" value="F:adenylate cyclase activity"/>
    <property type="evidence" value="ECO:0007669"/>
    <property type="project" value="UniProtKB-ARBA"/>
</dbReference>
<dbReference type="InterPro" id="IPR001054">
    <property type="entry name" value="A/G_cyclase"/>
</dbReference>
<evidence type="ECO:0000313" key="4">
    <source>
        <dbReference type="EMBL" id="ANY81046.1"/>
    </source>
</evidence>
<dbReference type="CDD" id="cd07302">
    <property type="entry name" value="CHD"/>
    <property type="match status" value="1"/>
</dbReference>
<name>A0A1B2EM44_9HYPH</name>
<dbReference type="InterPro" id="IPR029787">
    <property type="entry name" value="Nucleotide_cyclase"/>
</dbReference>
<dbReference type="PANTHER" id="PTHR43081">
    <property type="entry name" value="ADENYLATE CYCLASE, TERMINAL-DIFFERENTIATION SPECIFIC-RELATED"/>
    <property type="match status" value="1"/>
</dbReference>
<accession>A0A1B2EM44</accession>
<evidence type="ECO:0000259" key="3">
    <source>
        <dbReference type="PROSITE" id="PS50885"/>
    </source>
</evidence>
<dbReference type="Gene3D" id="3.30.450.20">
    <property type="entry name" value="PAS domain"/>
    <property type="match status" value="2"/>
</dbReference>
<feature type="domain" description="Guanylate cyclase" evidence="2">
    <location>
        <begin position="451"/>
        <end position="583"/>
    </location>
</feature>
<feature type="transmembrane region" description="Helical" evidence="1">
    <location>
        <begin position="6"/>
        <end position="29"/>
    </location>
</feature>